<evidence type="ECO:0000256" key="1">
    <source>
        <dbReference type="ARBA" id="ARBA00001974"/>
    </source>
</evidence>
<dbReference type="Gene3D" id="3.50.50.60">
    <property type="entry name" value="FAD/NAD(P)-binding domain"/>
    <property type="match status" value="1"/>
</dbReference>
<reference evidence="4" key="1">
    <citation type="submission" date="2020-01" db="EMBL/GenBank/DDBJ databases">
        <title>Insect and environment-associated Actinomycetes.</title>
        <authorList>
            <person name="Currrie C."/>
            <person name="Chevrette M."/>
            <person name="Carlson C."/>
            <person name="Stubbendieck R."/>
            <person name="Wendt-Pienkowski E."/>
        </authorList>
    </citation>
    <scope>NUCLEOTIDE SEQUENCE</scope>
    <source>
        <strain evidence="4">SID7958</strain>
    </source>
</reference>
<evidence type="ECO:0000313" key="4">
    <source>
        <dbReference type="EMBL" id="NEC79112.1"/>
    </source>
</evidence>
<sequence length="87" mass="9812">LSGIGVACRIGHSMPGHSYLILEGRRASGGTWDLFRYPGIRSDSDLHTLGYSFRPWTQDRAIADGADILSYIRDTAREYAVDRHIRF</sequence>
<dbReference type="EMBL" id="JAAGMU010000422">
    <property type="protein sequence ID" value="NEC79112.1"/>
    <property type="molecule type" value="Genomic_DNA"/>
</dbReference>
<evidence type="ECO:0000256" key="2">
    <source>
        <dbReference type="ARBA" id="ARBA00010139"/>
    </source>
</evidence>
<dbReference type="GO" id="GO:0004497">
    <property type="term" value="F:monooxygenase activity"/>
    <property type="evidence" value="ECO:0007669"/>
    <property type="project" value="UniProtKB-KW"/>
</dbReference>
<accession>A0A6G3TXY3</accession>
<protein>
    <submittedName>
        <fullName evidence="4">FAD-containing monooxygenase EthA</fullName>
    </submittedName>
</protein>
<dbReference type="InterPro" id="IPR051820">
    <property type="entry name" value="FAD-binding_MO"/>
</dbReference>
<organism evidence="4">
    <name type="scientific">Streptomyces sp. SID7958</name>
    <dbReference type="NCBI Taxonomy" id="2706093"/>
    <lineage>
        <taxon>Bacteria</taxon>
        <taxon>Bacillati</taxon>
        <taxon>Actinomycetota</taxon>
        <taxon>Actinomycetes</taxon>
        <taxon>Kitasatosporales</taxon>
        <taxon>Streptomycetaceae</taxon>
        <taxon>Streptomyces</taxon>
    </lineage>
</organism>
<comment type="caution">
    <text evidence="4">The sequence shown here is derived from an EMBL/GenBank/DDBJ whole genome shotgun (WGS) entry which is preliminary data.</text>
</comment>
<dbReference type="SUPFAM" id="SSF51905">
    <property type="entry name" value="FAD/NAD(P)-binding domain"/>
    <property type="match status" value="1"/>
</dbReference>
<dbReference type="InterPro" id="IPR036188">
    <property type="entry name" value="FAD/NAD-bd_sf"/>
</dbReference>
<keyword evidence="3 4" id="KW-0503">Monooxygenase</keyword>
<gene>
    <name evidence="4" type="ORF">G3I38_07610</name>
</gene>
<dbReference type="PANTHER" id="PTHR43872">
    <property type="entry name" value="MONOOXYGENASE, PUTATIVE (AFU_ORTHOLOGUE AFUA_8G02570)-RELATED"/>
    <property type="match status" value="1"/>
</dbReference>
<feature type="non-terminal residue" evidence="4">
    <location>
        <position position="1"/>
    </location>
</feature>
<comment type="cofactor">
    <cofactor evidence="1">
        <name>FAD</name>
        <dbReference type="ChEBI" id="CHEBI:57692"/>
    </cofactor>
</comment>
<comment type="similarity">
    <text evidence="2">Belongs to the FAD-binding monooxygenase family.</text>
</comment>
<proteinExistence type="inferred from homology"/>
<dbReference type="PANTHER" id="PTHR43872:SF1">
    <property type="entry name" value="MONOOXYGENASE, PUTATIVE (AFU_ORTHOLOGUE AFUA_8G02570)-RELATED"/>
    <property type="match status" value="1"/>
</dbReference>
<feature type="non-terminal residue" evidence="4">
    <location>
        <position position="87"/>
    </location>
</feature>
<name>A0A6G3TXY3_9ACTN</name>
<evidence type="ECO:0000256" key="3">
    <source>
        <dbReference type="ARBA" id="ARBA00023033"/>
    </source>
</evidence>
<dbReference type="AlphaFoldDB" id="A0A6G3TXY3"/>
<keyword evidence="3 4" id="KW-0560">Oxidoreductase</keyword>